<keyword evidence="9" id="KW-0676">Redox-active center</keyword>
<evidence type="ECO:0000256" key="8">
    <source>
        <dbReference type="ARBA" id="ARBA00023157"/>
    </source>
</evidence>
<keyword evidence="7 10" id="KW-0472">Membrane</keyword>
<comment type="subcellular location">
    <subcellularLocation>
        <location evidence="1">Membrane</location>
        <topology evidence="1">Multi-pass membrane protein</topology>
    </subcellularLocation>
</comment>
<protein>
    <recommendedName>
        <fullName evidence="11">Vitamin K epoxide reductase domain-containing protein</fullName>
    </recommendedName>
</protein>
<feature type="domain" description="Vitamin K epoxide reductase" evidence="11">
    <location>
        <begin position="9"/>
        <end position="149"/>
    </location>
</feature>
<dbReference type="Gene3D" id="1.20.1440.130">
    <property type="entry name" value="VKOR domain"/>
    <property type="match status" value="1"/>
</dbReference>
<dbReference type="SMART" id="SM00756">
    <property type="entry name" value="VKc"/>
    <property type="match status" value="1"/>
</dbReference>
<feature type="transmembrane region" description="Helical" evidence="10">
    <location>
        <begin position="124"/>
        <end position="148"/>
    </location>
</feature>
<evidence type="ECO:0000256" key="3">
    <source>
        <dbReference type="ARBA" id="ARBA00022692"/>
    </source>
</evidence>
<feature type="transmembrane region" description="Helical" evidence="10">
    <location>
        <begin position="67"/>
        <end position="94"/>
    </location>
</feature>
<dbReference type="GO" id="GO:0016491">
    <property type="term" value="F:oxidoreductase activity"/>
    <property type="evidence" value="ECO:0007669"/>
    <property type="project" value="UniProtKB-KW"/>
</dbReference>
<dbReference type="AlphaFoldDB" id="K2ACV1"/>
<comment type="caution">
    <text evidence="12">The sequence shown here is derived from an EMBL/GenBank/DDBJ whole genome shotgun (WGS) entry which is preliminary data.</text>
</comment>
<keyword evidence="6" id="KW-0560">Oxidoreductase</keyword>
<evidence type="ECO:0000259" key="11">
    <source>
        <dbReference type="SMART" id="SM00756"/>
    </source>
</evidence>
<evidence type="ECO:0000256" key="6">
    <source>
        <dbReference type="ARBA" id="ARBA00023002"/>
    </source>
</evidence>
<dbReference type="InterPro" id="IPR012932">
    <property type="entry name" value="VKOR"/>
</dbReference>
<evidence type="ECO:0000313" key="12">
    <source>
        <dbReference type="EMBL" id="EKD65830.1"/>
    </source>
</evidence>
<evidence type="ECO:0000256" key="5">
    <source>
        <dbReference type="ARBA" id="ARBA00022989"/>
    </source>
</evidence>
<dbReference type="GO" id="GO:0016020">
    <property type="term" value="C:membrane"/>
    <property type="evidence" value="ECO:0007669"/>
    <property type="project" value="UniProtKB-SubCell"/>
</dbReference>
<keyword evidence="4" id="KW-0874">Quinone</keyword>
<comment type="similarity">
    <text evidence="2">Belongs to the VKOR family.</text>
</comment>
<organism evidence="12">
    <name type="scientific">uncultured bacterium</name>
    <name type="common">gcode 4</name>
    <dbReference type="NCBI Taxonomy" id="1234023"/>
    <lineage>
        <taxon>Bacteria</taxon>
        <taxon>environmental samples</taxon>
    </lineage>
</organism>
<gene>
    <name evidence="12" type="ORF">ACD_49C00082G0004</name>
</gene>
<reference evidence="12" key="1">
    <citation type="journal article" date="2012" name="Science">
        <title>Fermentation, hydrogen, and sulfur metabolism in multiple uncultivated bacterial phyla.</title>
        <authorList>
            <person name="Wrighton K.C."/>
            <person name="Thomas B.C."/>
            <person name="Sharon I."/>
            <person name="Miller C.S."/>
            <person name="Castelle C.J."/>
            <person name="VerBerkmoes N.C."/>
            <person name="Wilkins M.J."/>
            <person name="Hettich R.L."/>
            <person name="Lipton M.S."/>
            <person name="Williams K.H."/>
            <person name="Long P.E."/>
            <person name="Banfield J.F."/>
        </authorList>
    </citation>
    <scope>NUCLEOTIDE SEQUENCE [LARGE SCALE GENOMIC DNA]</scope>
</reference>
<dbReference type="EMBL" id="AMFJ01021668">
    <property type="protein sequence ID" value="EKD65830.1"/>
    <property type="molecule type" value="Genomic_DNA"/>
</dbReference>
<sequence>MRSETSTLGVKKLITICILSFIAFVNASYLTYNNYKIEQNIWKIGSFCDINNTLSCSNVLSSPYSKIFWLPFTAYAMIVYPIIFVIAFLWITLVLKKPERFLVALGWGWILFNSYFIYQEFANIWSYCPLCMLCSAIIVTIFVLALIWMRENK</sequence>
<keyword evidence="3 10" id="KW-0812">Transmembrane</keyword>
<feature type="transmembrane region" description="Helical" evidence="10">
    <location>
        <begin position="101"/>
        <end position="118"/>
    </location>
</feature>
<name>K2ACV1_9BACT</name>
<keyword evidence="5 10" id="KW-1133">Transmembrane helix</keyword>
<evidence type="ECO:0000256" key="10">
    <source>
        <dbReference type="SAM" id="Phobius"/>
    </source>
</evidence>
<evidence type="ECO:0000256" key="9">
    <source>
        <dbReference type="ARBA" id="ARBA00023284"/>
    </source>
</evidence>
<proteinExistence type="inferred from homology"/>
<dbReference type="InterPro" id="IPR038354">
    <property type="entry name" value="VKOR_sf"/>
</dbReference>
<dbReference type="PANTHER" id="PTHR34573">
    <property type="entry name" value="VKC DOMAIN-CONTAINING PROTEIN"/>
    <property type="match status" value="1"/>
</dbReference>
<keyword evidence="8" id="KW-1015">Disulfide bond</keyword>
<evidence type="ECO:0000256" key="7">
    <source>
        <dbReference type="ARBA" id="ARBA00023136"/>
    </source>
</evidence>
<dbReference type="GO" id="GO:0048038">
    <property type="term" value="F:quinone binding"/>
    <property type="evidence" value="ECO:0007669"/>
    <property type="project" value="UniProtKB-KW"/>
</dbReference>
<dbReference type="Pfam" id="PF07884">
    <property type="entry name" value="VKOR"/>
    <property type="match status" value="1"/>
</dbReference>
<evidence type="ECO:0000256" key="4">
    <source>
        <dbReference type="ARBA" id="ARBA00022719"/>
    </source>
</evidence>
<dbReference type="PANTHER" id="PTHR34573:SF1">
    <property type="entry name" value="VITAMIN K EPOXIDE REDUCTASE DOMAIN-CONTAINING PROTEIN"/>
    <property type="match status" value="1"/>
</dbReference>
<evidence type="ECO:0000256" key="1">
    <source>
        <dbReference type="ARBA" id="ARBA00004141"/>
    </source>
</evidence>
<evidence type="ECO:0000256" key="2">
    <source>
        <dbReference type="ARBA" id="ARBA00006214"/>
    </source>
</evidence>
<feature type="transmembrane region" description="Helical" evidence="10">
    <location>
        <begin position="12"/>
        <end position="32"/>
    </location>
</feature>
<accession>K2ACV1</accession>